<proteinExistence type="predicted"/>
<dbReference type="GO" id="GO:0005829">
    <property type="term" value="C:cytosol"/>
    <property type="evidence" value="ECO:0007669"/>
    <property type="project" value="TreeGrafter"/>
</dbReference>
<dbReference type="PANTHER" id="PTHR34874:SF1">
    <property type="entry name" value="PROTEIN YCHN"/>
    <property type="match status" value="1"/>
</dbReference>
<dbReference type="Gene3D" id="3.40.1260.10">
    <property type="entry name" value="DsrEFH-like"/>
    <property type="match status" value="2"/>
</dbReference>
<dbReference type="InterPro" id="IPR027396">
    <property type="entry name" value="DsrEFH-like"/>
</dbReference>
<sequence>MLSYTRRRLQTMKGNIFFTSEGLTTERLLWLDELVKFYSTKVHPESLHLKPRIRTPPFTFFLLGDACYGFIDRQHRYYWENMFKSPSFRCVFDSHELHLRGIQVEPLKVRFPDQIVTSKMGDRPDKPVWDLLIDALRDRSRSTAIGFLLLQSPYTYQSCSNVLDLLRTAVARGISPEIYGYLDGVHAMHSGQAPMNHANIGESLTEINKISLKKGLSPKNLICSQSATSRGYSTFIGEDGKIISNCLIPPGRITNLDQIVFRFCKNHHIFSHSSFSITFPHKKIIPKLNSSSFRDPPPLVILPTRSPYGTEFSMGAITLAAACAHRGIFTRVIFIEDGVHALSGQHVQEGEYPRFDIQAVIQSTSNLENLEYYCYSPSLSTRGLSIHPGLTRVHKIGTSEFAQILLQPPGHIESGHQRVLLF</sequence>
<reference evidence="1" key="1">
    <citation type="journal article" date="2015" name="Proc. Natl. Acad. Sci. U.S.A.">
        <title>Networks of energetic and metabolic interactions define dynamics in microbial communities.</title>
        <authorList>
            <person name="Embree M."/>
            <person name="Liu J.K."/>
            <person name="Al-Bassam M.M."/>
            <person name="Zengler K."/>
        </authorList>
    </citation>
    <scope>NUCLEOTIDE SEQUENCE</scope>
</reference>
<organism evidence="1">
    <name type="scientific">hydrocarbon metagenome</name>
    <dbReference type="NCBI Taxonomy" id="938273"/>
    <lineage>
        <taxon>unclassified sequences</taxon>
        <taxon>metagenomes</taxon>
        <taxon>ecological metagenomes</taxon>
    </lineage>
</organism>
<protein>
    <submittedName>
        <fullName evidence="1">Uncharacterized protein</fullName>
    </submittedName>
</protein>
<name>A0A0W8FKC3_9ZZZZ</name>
<gene>
    <name evidence="1" type="ORF">ASZ90_008983</name>
</gene>
<dbReference type="AlphaFoldDB" id="A0A0W8FKC3"/>
<dbReference type="PANTHER" id="PTHR34874">
    <property type="entry name" value="PROTEIN YCHN"/>
    <property type="match status" value="1"/>
</dbReference>
<evidence type="ECO:0000313" key="1">
    <source>
        <dbReference type="EMBL" id="KUG21268.1"/>
    </source>
</evidence>
<accession>A0A0W8FKC3</accession>
<comment type="caution">
    <text evidence="1">The sequence shown here is derived from an EMBL/GenBank/DDBJ whole genome shotgun (WGS) entry which is preliminary data.</text>
</comment>
<dbReference type="EMBL" id="LNQE01001081">
    <property type="protein sequence ID" value="KUG21268.1"/>
    <property type="molecule type" value="Genomic_DNA"/>
</dbReference>
<dbReference type="SUPFAM" id="SSF75169">
    <property type="entry name" value="DsrEFH-like"/>
    <property type="match status" value="2"/>
</dbReference>